<gene>
    <name evidence="3" type="ORF">THAR02_06910</name>
</gene>
<dbReference type="EMBL" id="JOKZ01000219">
    <property type="protein sequence ID" value="KKP00972.1"/>
    <property type="molecule type" value="Genomic_DNA"/>
</dbReference>
<feature type="chain" id="PRO_5002530918" evidence="2">
    <location>
        <begin position="18"/>
        <end position="232"/>
    </location>
</feature>
<feature type="compositionally biased region" description="Basic residues" evidence="1">
    <location>
        <begin position="190"/>
        <end position="202"/>
    </location>
</feature>
<proteinExistence type="predicted"/>
<dbReference type="Proteomes" id="UP000034112">
    <property type="component" value="Unassembled WGS sequence"/>
</dbReference>
<comment type="caution">
    <text evidence="3">The sequence shown here is derived from an EMBL/GenBank/DDBJ whole genome shotgun (WGS) entry which is preliminary data.</text>
</comment>
<evidence type="ECO:0000256" key="2">
    <source>
        <dbReference type="SAM" id="SignalP"/>
    </source>
</evidence>
<evidence type="ECO:0000313" key="3">
    <source>
        <dbReference type="EMBL" id="KKP00972.1"/>
    </source>
</evidence>
<evidence type="ECO:0000313" key="4">
    <source>
        <dbReference type="Proteomes" id="UP000034112"/>
    </source>
</evidence>
<protein>
    <submittedName>
        <fullName evidence="3">Uncharacterized protein</fullName>
    </submittedName>
</protein>
<accession>A0A0F9ZL15</accession>
<organism evidence="3 4">
    <name type="scientific">Trichoderma harzianum</name>
    <name type="common">Hypocrea lixii</name>
    <dbReference type="NCBI Taxonomy" id="5544"/>
    <lineage>
        <taxon>Eukaryota</taxon>
        <taxon>Fungi</taxon>
        <taxon>Dikarya</taxon>
        <taxon>Ascomycota</taxon>
        <taxon>Pezizomycotina</taxon>
        <taxon>Sordariomycetes</taxon>
        <taxon>Hypocreomycetidae</taxon>
        <taxon>Hypocreales</taxon>
        <taxon>Hypocreaceae</taxon>
        <taxon>Trichoderma</taxon>
    </lineage>
</organism>
<evidence type="ECO:0000256" key="1">
    <source>
        <dbReference type="SAM" id="MobiDB-lite"/>
    </source>
</evidence>
<keyword evidence="2" id="KW-0732">Signal</keyword>
<sequence>MRFASLILAGVFSGLSGRDSAIRPLQPGVIEPPIGQAAARTCIWRAQSAGATHLGASTALAIERLGWPPHSGPQPQIAKSSSHAPAMLQPCIWAPPLWFERLQGPTSGPEMLMICGDEVLHRMESNRLWQSRMDEPWPGLSLAAGGRERTGITAQHGCKVPCSYPGPALAQRPDRQRGTTDATVKGAASRGKRRAPVARRSTRANGAGVSVGAVTSTAPYEYSLANVAPGKT</sequence>
<feature type="signal peptide" evidence="2">
    <location>
        <begin position="1"/>
        <end position="17"/>
    </location>
</feature>
<reference evidence="4" key="1">
    <citation type="journal article" date="2015" name="Genome Announc.">
        <title>Draft whole-genome sequence of the biocontrol agent Trichoderma harzianum T6776.</title>
        <authorList>
            <person name="Baroncelli R."/>
            <person name="Piaggeschi G."/>
            <person name="Fiorini L."/>
            <person name="Bertolini E."/>
            <person name="Zapparata A."/>
            <person name="Pe M.E."/>
            <person name="Sarrocco S."/>
            <person name="Vannacci G."/>
        </authorList>
    </citation>
    <scope>NUCLEOTIDE SEQUENCE [LARGE SCALE GENOMIC DNA]</scope>
    <source>
        <strain evidence="4">T6776</strain>
    </source>
</reference>
<feature type="region of interest" description="Disordered" evidence="1">
    <location>
        <begin position="166"/>
        <end position="209"/>
    </location>
</feature>
<name>A0A0F9ZL15_TRIHA</name>
<dbReference type="AlphaFoldDB" id="A0A0F9ZL15"/>